<proteinExistence type="predicted"/>
<keyword evidence="1" id="KW-0175">Coiled coil</keyword>
<dbReference type="GO" id="GO:0003677">
    <property type="term" value="F:DNA binding"/>
    <property type="evidence" value="ECO:0007669"/>
    <property type="project" value="InterPro"/>
</dbReference>
<evidence type="ECO:0008006" key="4">
    <source>
        <dbReference type="Google" id="ProtNLM"/>
    </source>
</evidence>
<feature type="transmembrane region" description="Helical" evidence="2">
    <location>
        <begin position="370"/>
        <end position="390"/>
    </location>
</feature>
<keyword evidence="2" id="KW-1133">Transmembrane helix</keyword>
<evidence type="ECO:0000256" key="2">
    <source>
        <dbReference type="SAM" id="Phobius"/>
    </source>
</evidence>
<name>A0A6N2S1N0_BACUN</name>
<dbReference type="AlphaFoldDB" id="A0A6N2S1N0"/>
<feature type="coiled-coil region" evidence="1">
    <location>
        <begin position="390"/>
        <end position="417"/>
    </location>
</feature>
<organism evidence="3">
    <name type="scientific">Bacteroides uniformis</name>
    <dbReference type="NCBI Taxonomy" id="820"/>
    <lineage>
        <taxon>Bacteria</taxon>
        <taxon>Pseudomonadati</taxon>
        <taxon>Bacteroidota</taxon>
        <taxon>Bacteroidia</taxon>
        <taxon>Bacteroidales</taxon>
        <taxon>Bacteroidaceae</taxon>
        <taxon>Bacteroides</taxon>
    </lineage>
</organism>
<dbReference type="InterPro" id="IPR011990">
    <property type="entry name" value="TPR-like_helical_dom_sf"/>
</dbReference>
<sequence length="555" mass="64123">MFFCLKTHLLYMNRLPFLGLLFALLCLVSCRQMNDVRLLHLAEEQVEMNVDSIYALLSQIEKPSQLSGEERLLYGWLNAYVHYKWRNSMTEDSLILPASDYYAFCDDTAKNLLSYQLKAWYWHWLKKHGQCIAAIDSGIALAKALQDTGRMADMLSDKAYWYVYVWKDYKKAIETFHAAIALDAKAESFFSMGIALGLNKNDSAPYYMERSIELAVQAGDTSKIVHYLRNYAQMQAYLFDEPSGAIATIRRMEQYVVDPVQLRMGDLVKVEVFLKEGLLDSAEYYLNKERKRGEGRNRFLTEENMVAVYRALIDYTRHRTFDVLDVARYNDSVANALAALQSTVRRKDESKETLSQANLILTVERKQAQLNLLLALLVLVLAGGGVSLYVRNRRNRLIEAEERAETLTRLLEDATKNQSKEEDGQFFRKILLQQLGMIRLVAKQPTSQNQELLRRISGITSHELPVESLLVWEDLYPIIDRMYDNFYTKMDSRFGDVLIDKEKQLCCLLCADFSTKEISVVTQQSIPTIYQRKTNIRKKLGMEEKEGIVEFIKSI</sequence>
<dbReference type="SUPFAM" id="SSF48452">
    <property type="entry name" value="TPR-like"/>
    <property type="match status" value="1"/>
</dbReference>
<dbReference type="SUPFAM" id="SSF46894">
    <property type="entry name" value="C-terminal effector domain of the bipartite response regulators"/>
    <property type="match status" value="1"/>
</dbReference>
<accession>A0A6N2S1N0</accession>
<dbReference type="EMBL" id="CACRTC010000013">
    <property type="protein sequence ID" value="VYS86201.1"/>
    <property type="molecule type" value="Genomic_DNA"/>
</dbReference>
<keyword evidence="2" id="KW-0472">Membrane</keyword>
<reference evidence="3" key="1">
    <citation type="submission" date="2019-11" db="EMBL/GenBank/DDBJ databases">
        <authorList>
            <person name="Feng L."/>
        </authorList>
    </citation>
    <scope>NUCLEOTIDE SEQUENCE</scope>
    <source>
        <strain evidence="3">BuniformisLFYP32</strain>
    </source>
</reference>
<keyword evidence="2" id="KW-0812">Transmembrane</keyword>
<gene>
    <name evidence="3" type="ORF">BULFYP32_00891</name>
</gene>
<dbReference type="InterPro" id="IPR016032">
    <property type="entry name" value="Sig_transdc_resp-reg_C-effctor"/>
</dbReference>
<evidence type="ECO:0000313" key="3">
    <source>
        <dbReference type="EMBL" id="VYS86201.1"/>
    </source>
</evidence>
<dbReference type="GO" id="GO:0006355">
    <property type="term" value="P:regulation of DNA-templated transcription"/>
    <property type="evidence" value="ECO:0007669"/>
    <property type="project" value="InterPro"/>
</dbReference>
<evidence type="ECO:0000256" key="1">
    <source>
        <dbReference type="SAM" id="Coils"/>
    </source>
</evidence>
<protein>
    <recommendedName>
        <fullName evidence="4">LuxR family transcriptional regulator</fullName>
    </recommendedName>
</protein>